<dbReference type="PANTHER" id="PTHR12830">
    <property type="entry name" value="ANAPHASE-PROMOTING COMPLEX SUBUNIT 5"/>
    <property type="match status" value="1"/>
</dbReference>
<keyword evidence="3" id="KW-0132">Cell division</keyword>
<dbReference type="PANTHER" id="PTHR12830:SF9">
    <property type="entry name" value="ANAPHASE-PROMOTING COMPLEX SUBUNIT 5"/>
    <property type="match status" value="1"/>
</dbReference>
<dbReference type="Pfam" id="PF12862">
    <property type="entry name" value="ANAPC5"/>
    <property type="match status" value="1"/>
</dbReference>
<proteinExistence type="inferred from homology"/>
<protein>
    <recommendedName>
        <fullName evidence="2">Anaphase-promoting complex subunit 5</fullName>
    </recommendedName>
</protein>
<accession>A0AAV5AJT7</accession>
<comment type="similarity">
    <text evidence="1">Belongs to the APC5 family.</text>
</comment>
<dbReference type="GO" id="GO:0031145">
    <property type="term" value="P:anaphase-promoting complex-dependent catabolic process"/>
    <property type="evidence" value="ECO:0007669"/>
    <property type="project" value="TreeGrafter"/>
</dbReference>
<evidence type="ECO:0000259" key="7">
    <source>
        <dbReference type="Pfam" id="PF12862"/>
    </source>
</evidence>
<sequence length="664" mass="76084">MEADNVLISPNRVLRPHHIGLLAILLLAYRRVPAPVPAFLSHLQRVLIEEIAELSVPRPYIELIRRATSAFSSMADVLDFERTLELVINVLNAVFERRSYFGLFVRRCCISYYKLSLAGVFRLQQDFIQWARGGNQCGYDIQETQRKGNGQLIFPTLSDDKAHGTASALEEFNAASAAKDSAEATSHLRKFFDQRFSDTNDSRIRQHALLNLALFHYKQREYPTSKKFLMEAINVARNSNDRVTLQHCMSLLRRFTPQEGSNTVSLTDIHPNISALYVATDVIKLIKTTKEPLICSFSRLIEAWGCYDKYVGPRGAPPPAEDQWCIHAVQSSLWKMAGQEALSEVEEDIVLAFTPRMSSDEARWNAFLCKAERLTRQGHVNEAVCLLLDPACWSGLDLRQYEEWARCIWRALVTRVIRRGQIRQYQEFFKDYVQNLRLDTYEMLSRSLPPSNNWDAIMHAKYHYKFHNTLSTIAPLLRGLFAAEFRGHWVLYRIGIIILADLAIDLGMPKYGRRILEEIMPQLISGDDLEIRAFGCYILSRCIVASAEKKGSKTQRKYFSHKLINTMTLASIIQETIPFLNMAEQDYGALEMIRCQQDVLYFLASVYNTLGMITERDNVAARHVECTLKVEILANEEVPYHVFEIRSIITEVGAKIAARSRTDY</sequence>
<dbReference type="GO" id="GO:0070979">
    <property type="term" value="P:protein K11-linked ubiquitination"/>
    <property type="evidence" value="ECO:0007669"/>
    <property type="project" value="TreeGrafter"/>
</dbReference>
<dbReference type="GO" id="GO:0045842">
    <property type="term" value="P:positive regulation of mitotic metaphase/anaphase transition"/>
    <property type="evidence" value="ECO:0007669"/>
    <property type="project" value="TreeGrafter"/>
</dbReference>
<evidence type="ECO:0000256" key="1">
    <source>
        <dbReference type="ARBA" id="ARBA00007450"/>
    </source>
</evidence>
<organism evidence="8 9">
    <name type="scientific">Clathrus columnatus</name>
    <dbReference type="NCBI Taxonomy" id="1419009"/>
    <lineage>
        <taxon>Eukaryota</taxon>
        <taxon>Fungi</taxon>
        <taxon>Dikarya</taxon>
        <taxon>Basidiomycota</taxon>
        <taxon>Agaricomycotina</taxon>
        <taxon>Agaricomycetes</taxon>
        <taxon>Phallomycetidae</taxon>
        <taxon>Phallales</taxon>
        <taxon>Clathraceae</taxon>
        <taxon>Clathrus</taxon>
    </lineage>
</organism>
<keyword evidence="6" id="KW-0131">Cell cycle</keyword>
<dbReference type="EMBL" id="BPWL01000007">
    <property type="protein sequence ID" value="GJJ12220.1"/>
    <property type="molecule type" value="Genomic_DNA"/>
</dbReference>
<evidence type="ECO:0000256" key="4">
    <source>
        <dbReference type="ARBA" id="ARBA00022776"/>
    </source>
</evidence>
<dbReference type="InterPro" id="IPR026000">
    <property type="entry name" value="Apc5_dom"/>
</dbReference>
<dbReference type="GO" id="GO:0051301">
    <property type="term" value="P:cell division"/>
    <property type="evidence" value="ECO:0007669"/>
    <property type="project" value="UniProtKB-KW"/>
</dbReference>
<dbReference type="Proteomes" id="UP001050691">
    <property type="component" value="Unassembled WGS sequence"/>
</dbReference>
<comment type="caution">
    <text evidence="8">The sequence shown here is derived from an EMBL/GenBank/DDBJ whole genome shotgun (WGS) entry which is preliminary data.</text>
</comment>
<gene>
    <name evidence="8" type="ORF">Clacol_006461</name>
</gene>
<reference evidence="8" key="1">
    <citation type="submission" date="2021-10" db="EMBL/GenBank/DDBJ databases">
        <title>De novo Genome Assembly of Clathrus columnatus (Basidiomycota, Fungi) Using Illumina and Nanopore Sequence Data.</title>
        <authorList>
            <person name="Ogiso-Tanaka E."/>
            <person name="Itagaki H."/>
            <person name="Hosoya T."/>
            <person name="Hosaka K."/>
        </authorList>
    </citation>
    <scope>NUCLEOTIDE SEQUENCE</scope>
    <source>
        <strain evidence="8">MO-923</strain>
    </source>
</reference>
<evidence type="ECO:0000256" key="2">
    <source>
        <dbReference type="ARBA" id="ARBA00016066"/>
    </source>
</evidence>
<feature type="domain" description="Anaphase-promoting complex subunit 5" evidence="7">
    <location>
        <begin position="174"/>
        <end position="256"/>
    </location>
</feature>
<keyword evidence="4" id="KW-0498">Mitosis</keyword>
<evidence type="ECO:0000313" key="9">
    <source>
        <dbReference type="Proteomes" id="UP001050691"/>
    </source>
</evidence>
<dbReference type="AlphaFoldDB" id="A0AAV5AJT7"/>
<dbReference type="InterPro" id="IPR037679">
    <property type="entry name" value="Apc5"/>
</dbReference>
<evidence type="ECO:0000256" key="3">
    <source>
        <dbReference type="ARBA" id="ARBA00022618"/>
    </source>
</evidence>
<keyword evidence="5" id="KW-0833">Ubl conjugation pathway</keyword>
<evidence type="ECO:0000256" key="6">
    <source>
        <dbReference type="ARBA" id="ARBA00023306"/>
    </source>
</evidence>
<evidence type="ECO:0000313" key="8">
    <source>
        <dbReference type="EMBL" id="GJJ12220.1"/>
    </source>
</evidence>
<keyword evidence="9" id="KW-1185">Reference proteome</keyword>
<dbReference type="GO" id="GO:0005680">
    <property type="term" value="C:anaphase-promoting complex"/>
    <property type="evidence" value="ECO:0007669"/>
    <property type="project" value="InterPro"/>
</dbReference>
<name>A0AAV5AJT7_9AGAM</name>
<evidence type="ECO:0000256" key="5">
    <source>
        <dbReference type="ARBA" id="ARBA00022786"/>
    </source>
</evidence>